<keyword evidence="1" id="KW-1133">Transmembrane helix</keyword>
<evidence type="ECO:0000313" key="3">
    <source>
        <dbReference type="Proteomes" id="UP000000329"/>
    </source>
</evidence>
<gene>
    <name evidence="2" type="ordered locus">Hsero_4018</name>
</gene>
<feature type="transmembrane region" description="Helical" evidence="1">
    <location>
        <begin position="38"/>
        <end position="58"/>
    </location>
</feature>
<dbReference type="HOGENOM" id="CLU_2034877_0_0_4"/>
<sequence>MAVAVWVVAGSVFACTCSPAWALKTATERAAARPSFFMLLFIICSWNASGHAFMHIAYQCFIPMQQCYRPPLSGKTVVAAMLYCNNRKNRSRKPDLDGFWRSLRGFVCMRISQNHYCKKIL</sequence>
<dbReference type="STRING" id="757424.Hsero_4018"/>
<proteinExistence type="predicted"/>
<protein>
    <submittedName>
        <fullName evidence="2">Uncharacterized protein</fullName>
    </submittedName>
</protein>
<keyword evidence="1" id="KW-0472">Membrane</keyword>
<accession>D8ISS3</accession>
<keyword evidence="1" id="KW-0812">Transmembrane</keyword>
<dbReference type="Proteomes" id="UP000000329">
    <property type="component" value="Chromosome"/>
</dbReference>
<reference evidence="2 3" key="1">
    <citation type="submission" date="2010-04" db="EMBL/GenBank/DDBJ databases">
        <title>The genome of Herbaspirillum seropedicae SmR1, an endophytic, nitrogen-fixing, plant-growth promoting beta-Proteobacteria.</title>
        <authorList>
            <person name="Pedrosa F.O."/>
            <person name="Monteiro R.A."/>
            <person name="Wassem R."/>
            <person name="Cruz L.M."/>
            <person name="Ayub R.A."/>
            <person name="Colauto N.B."/>
            <person name="Fernandez M.A."/>
            <person name="Fungaro M.H.P."/>
            <person name="Grisard E.C."/>
            <person name="Hungria M."/>
            <person name="Madeira H.M.F."/>
            <person name="Nodari R.O."/>
            <person name="Osaku C.A."/>
            <person name="Petzl-Erler M.L."/>
            <person name="Terenzi H."/>
            <person name="Vieira L.G.E."/>
            <person name="Almeida M.I.M."/>
            <person name="Alves L.R."/>
            <person name="Arantes O.M.N."/>
            <person name="Balsanelli E."/>
            <person name="Barcellos F.G."/>
            <person name="Baura V.A."/>
            <person name="Binde D.R."/>
            <person name="Campo R.J."/>
            <person name="Chubatsu L.S."/>
            <person name="Chueire L.M.O."/>
            <person name="Ciferri R.R."/>
            <person name="Correa L.C."/>
            <person name="da Conceicao Silva J.L."/>
            <person name="Dabul A.N.G."/>
            <person name="Dambros B.P."/>
            <person name="Faoro H."/>
            <person name="Favetti A."/>
            <person name="Friedermann G."/>
            <person name="Furlaneto M.C."/>
            <person name="Gasques L.S."/>
            <person name="Gimenes C.C.T."/>
            <person name="Gioppo N.M.R."/>
            <person name="Glienke-Blanco C."/>
            <person name="Godoy L.P."/>
            <person name="Guerra M.P."/>
            <person name="Karp S."/>
            <person name="Kava-Cordeiro V."/>
            <person name="Margarido V.P."/>
            <person name="Mathioni S.M."/>
            <person name="Menck-Soares M.A."/>
            <person name="Murace N.K."/>
            <person name="Nicolas M.F."/>
            <person name="Oliveira C.E.C."/>
            <person name="Pagnan N.A.B."/>
            <person name="Pamphile J.A."/>
            <person name="Patussi E.V."/>
            <person name="Pereira L.F.P."/>
            <person name="Pereira-Ferrari L."/>
            <person name="Pinto F.G.S."/>
            <person name="Precoma C."/>
            <person name="Prioli A.J."/>
            <person name="Prioli S.M.A.P."/>
            <person name="Raittz R.T."/>
            <person name="Ramos H.J.O."/>
            <person name="Ribeiro E.M.S.F."/>
            <person name="Rigo L.U."/>
            <person name="Rocha C.L.M.S.C."/>
            <person name="Rocha S.N."/>
            <person name="Santos K."/>
            <person name="Satori D."/>
            <person name="Silva A.G."/>
            <person name="Simao R.C.G."/>
            <person name="Soares M.A.M."/>
            <person name="Souza E.M."/>
            <person name="Steffens M.B.R."/>
            <person name="Steindel M."/>
            <person name="Tadra-Sfeir M.Z."/>
            <person name="Takahashi E.K."/>
            <person name="Torres R.A."/>
            <person name="Valle J.S."/>
            <person name="Vernal J.I."/>
            <person name="Vilas-Boas L.A."/>
            <person name="Watanabe M.A.E."/>
            <person name="Weiss V.A."/>
            <person name="Yates M.A."/>
            <person name="Souza E.M."/>
        </authorList>
    </citation>
    <scope>NUCLEOTIDE SEQUENCE [LARGE SCALE GENOMIC DNA]</scope>
    <source>
        <strain evidence="2 3">SmR1</strain>
    </source>
</reference>
<evidence type="ECO:0000313" key="2">
    <source>
        <dbReference type="EMBL" id="ADJ65489.1"/>
    </source>
</evidence>
<dbReference type="EMBL" id="CP002039">
    <property type="protein sequence ID" value="ADJ65489.1"/>
    <property type="molecule type" value="Genomic_DNA"/>
</dbReference>
<name>D8ISS3_HERSS</name>
<evidence type="ECO:0000256" key="1">
    <source>
        <dbReference type="SAM" id="Phobius"/>
    </source>
</evidence>
<dbReference type="KEGG" id="hse:Hsero_4018"/>
<keyword evidence="3" id="KW-1185">Reference proteome</keyword>
<organism evidence="2 3">
    <name type="scientific">Herbaspirillum seropedicae (strain SmR1)</name>
    <dbReference type="NCBI Taxonomy" id="757424"/>
    <lineage>
        <taxon>Bacteria</taxon>
        <taxon>Pseudomonadati</taxon>
        <taxon>Pseudomonadota</taxon>
        <taxon>Betaproteobacteria</taxon>
        <taxon>Burkholderiales</taxon>
        <taxon>Oxalobacteraceae</taxon>
        <taxon>Herbaspirillum</taxon>
    </lineage>
</organism>
<dbReference type="AlphaFoldDB" id="D8ISS3"/>